<keyword evidence="2" id="KW-1185">Reference proteome</keyword>
<gene>
    <name evidence="1" type="ORF">GGD56_003989</name>
</gene>
<name>A0ABR6IQH5_9HYPH</name>
<dbReference type="Proteomes" id="UP000551353">
    <property type="component" value="Unassembled WGS sequence"/>
</dbReference>
<dbReference type="GO" id="GO:0003677">
    <property type="term" value="F:DNA binding"/>
    <property type="evidence" value="ECO:0007669"/>
    <property type="project" value="UniProtKB-KW"/>
</dbReference>
<dbReference type="EMBL" id="JACIFX010000005">
    <property type="protein sequence ID" value="MBB4230136.1"/>
    <property type="molecule type" value="Genomic_DNA"/>
</dbReference>
<reference evidence="1 2" key="1">
    <citation type="submission" date="2020-08" db="EMBL/GenBank/DDBJ databases">
        <title>Genomic Encyclopedia of Type Strains, Phase IV (KMG-V): Genome sequencing to study the core and pangenomes of soil and plant-associated prokaryotes.</title>
        <authorList>
            <person name="Whitman W."/>
        </authorList>
    </citation>
    <scope>NUCLEOTIDE SEQUENCE [LARGE SCALE GENOMIC DNA]</scope>
    <source>
        <strain evidence="1 2">SEMIA 4087</strain>
    </source>
</reference>
<dbReference type="RefSeq" id="WP_145611929.1">
    <property type="nucleotide sequence ID" value="NZ_JACIFX010000005.1"/>
</dbReference>
<sequence length="92" mass="9953">MGRRPREYAESKVSRRLIVGPTELAAKAAASGLGIAYTDAREAAPFLESCEILQIMADWTPSLGSEAALLSGDPLAVCRLQVVRHLYPRQKG</sequence>
<protein>
    <submittedName>
        <fullName evidence="1">DNA-binding transcriptional LysR family regulator</fullName>
    </submittedName>
</protein>
<keyword evidence="1" id="KW-0238">DNA-binding</keyword>
<accession>A0ABR6IQH5</accession>
<proteinExistence type="predicted"/>
<evidence type="ECO:0000313" key="2">
    <source>
        <dbReference type="Proteomes" id="UP000551353"/>
    </source>
</evidence>
<organism evidence="1 2">
    <name type="scientific">Rhizobium mongolense</name>
    <dbReference type="NCBI Taxonomy" id="57676"/>
    <lineage>
        <taxon>Bacteria</taxon>
        <taxon>Pseudomonadati</taxon>
        <taxon>Pseudomonadota</taxon>
        <taxon>Alphaproteobacteria</taxon>
        <taxon>Hyphomicrobiales</taxon>
        <taxon>Rhizobiaceae</taxon>
        <taxon>Rhizobium/Agrobacterium group</taxon>
        <taxon>Rhizobium</taxon>
    </lineage>
</organism>
<evidence type="ECO:0000313" key="1">
    <source>
        <dbReference type="EMBL" id="MBB4230136.1"/>
    </source>
</evidence>
<comment type="caution">
    <text evidence="1">The sequence shown here is derived from an EMBL/GenBank/DDBJ whole genome shotgun (WGS) entry which is preliminary data.</text>
</comment>